<dbReference type="EMBL" id="JACRTJ010000005">
    <property type="protein sequence ID" value="MBC8597978.1"/>
    <property type="molecule type" value="Genomic_DNA"/>
</dbReference>
<dbReference type="PANTHER" id="PTHR43404:SF2">
    <property type="entry name" value="LIPOPOLYSACCHARIDE CHOLINEPHOSPHOTRANSFERASE LICD"/>
    <property type="match status" value="1"/>
</dbReference>
<sequence length="278" mass="32483">MKYDLSGVHAVNLKLLKEIDRICRKYKIKYALDSGTLLGAIRHGGFIPWDDDVDVVFTRANYEMFKKVARRELPEGMSFVEPDEYHGGKAFYDFVSRVTYDKSQKFEDSGKMAFYDDKITRLNVDLFILDPLPDKAIPKKITKLLHCVVYGLALGHRWKIELSDYKGIMKLFVAVLSTVGRLIPFPVIYKLWKALCAKDKNKNTGLYFYTNYAPDYFYVEMKKEWDDTVEEISFEDTKLFIPTGWEHQLTQVYGDYMKLPPKEKQVPEHSDMEIKIYG</sequence>
<accession>A0ABR7NPD8</accession>
<protein>
    <submittedName>
        <fullName evidence="2">LicD family protein</fullName>
    </submittedName>
</protein>
<dbReference type="PANTHER" id="PTHR43404">
    <property type="entry name" value="LIPOPOLYSACCHARIDE CHOLINEPHOSPHOTRANSFERASE LICD"/>
    <property type="match status" value="1"/>
</dbReference>
<name>A0ABR7NPD8_9FIRM</name>
<evidence type="ECO:0000259" key="1">
    <source>
        <dbReference type="Pfam" id="PF04991"/>
    </source>
</evidence>
<dbReference type="InterPro" id="IPR052942">
    <property type="entry name" value="LPS_cholinephosphotransferase"/>
</dbReference>
<dbReference type="RefSeq" id="WP_262426840.1">
    <property type="nucleotide sequence ID" value="NZ_JACRTJ010000005.1"/>
</dbReference>
<dbReference type="Proteomes" id="UP000647491">
    <property type="component" value="Unassembled WGS sequence"/>
</dbReference>
<feature type="domain" description="LicD/FKTN/FKRP nucleotidyltransferase" evidence="1">
    <location>
        <begin position="23"/>
        <end position="254"/>
    </location>
</feature>
<keyword evidence="3" id="KW-1185">Reference proteome</keyword>
<organism evidence="2 3">
    <name type="scientific">Enterocloster hominis</name>
    <name type="common">ex Liu et al. 2021</name>
    <dbReference type="NCBI Taxonomy" id="2763663"/>
    <lineage>
        <taxon>Bacteria</taxon>
        <taxon>Bacillati</taxon>
        <taxon>Bacillota</taxon>
        <taxon>Clostridia</taxon>
        <taxon>Lachnospirales</taxon>
        <taxon>Lachnospiraceae</taxon>
        <taxon>Enterocloster</taxon>
    </lineage>
</organism>
<reference evidence="2 3" key="1">
    <citation type="submission" date="2020-08" db="EMBL/GenBank/DDBJ databases">
        <title>Genome public.</title>
        <authorList>
            <person name="Liu C."/>
            <person name="Sun Q."/>
        </authorList>
    </citation>
    <scope>NUCLEOTIDE SEQUENCE [LARGE SCALE GENOMIC DNA]</scope>
    <source>
        <strain evidence="2 3">BX10</strain>
    </source>
</reference>
<dbReference type="InterPro" id="IPR007074">
    <property type="entry name" value="LicD/FKTN/FKRP_NTP_transf"/>
</dbReference>
<evidence type="ECO:0000313" key="3">
    <source>
        <dbReference type="Proteomes" id="UP000647491"/>
    </source>
</evidence>
<comment type="caution">
    <text evidence="2">The sequence shown here is derived from an EMBL/GenBank/DDBJ whole genome shotgun (WGS) entry which is preliminary data.</text>
</comment>
<evidence type="ECO:0000313" key="2">
    <source>
        <dbReference type="EMBL" id="MBC8597978.1"/>
    </source>
</evidence>
<dbReference type="Pfam" id="PF04991">
    <property type="entry name" value="LicD"/>
    <property type="match status" value="1"/>
</dbReference>
<proteinExistence type="predicted"/>
<gene>
    <name evidence="2" type="ORF">H8708_01840</name>
</gene>